<evidence type="ECO:0000256" key="3">
    <source>
        <dbReference type="ARBA" id="ARBA00023163"/>
    </source>
</evidence>
<dbReference type="RefSeq" id="WP_013300270.1">
    <property type="nucleotide sequence ID" value="NC_014414.1"/>
</dbReference>
<dbReference type="PROSITE" id="PS50995">
    <property type="entry name" value="HTH_MARR_2"/>
    <property type="match status" value="1"/>
</dbReference>
<keyword evidence="2" id="KW-0238">DNA-binding</keyword>
<proteinExistence type="predicted"/>
<gene>
    <name evidence="5" type="ordered locus">PB2503_06152</name>
</gene>
<dbReference type="GO" id="GO:0003677">
    <property type="term" value="F:DNA binding"/>
    <property type="evidence" value="ECO:0007669"/>
    <property type="project" value="UniProtKB-KW"/>
</dbReference>
<dbReference type="InterPro" id="IPR000835">
    <property type="entry name" value="HTH_MarR-typ"/>
</dbReference>
<keyword evidence="1" id="KW-0805">Transcription regulation</keyword>
<dbReference type="Pfam" id="PF12802">
    <property type="entry name" value="MarR_2"/>
    <property type="match status" value="1"/>
</dbReference>
<protein>
    <recommendedName>
        <fullName evidence="4">HTH marR-type domain-containing protein</fullName>
    </recommendedName>
</protein>
<keyword evidence="6" id="KW-1185">Reference proteome</keyword>
<dbReference type="SUPFAM" id="SSF46785">
    <property type="entry name" value="Winged helix' DNA-binding domain"/>
    <property type="match status" value="1"/>
</dbReference>
<dbReference type="OrthoDB" id="8256382at2"/>
<dbReference type="PANTHER" id="PTHR42756">
    <property type="entry name" value="TRANSCRIPTIONAL REGULATOR, MARR"/>
    <property type="match status" value="1"/>
</dbReference>
<evidence type="ECO:0000313" key="6">
    <source>
        <dbReference type="Proteomes" id="UP000001302"/>
    </source>
</evidence>
<dbReference type="InterPro" id="IPR036388">
    <property type="entry name" value="WH-like_DNA-bd_sf"/>
</dbReference>
<evidence type="ECO:0000256" key="2">
    <source>
        <dbReference type="ARBA" id="ARBA00023125"/>
    </source>
</evidence>
<dbReference type="HOGENOM" id="CLU_083287_27_4_5"/>
<dbReference type="PRINTS" id="PR00598">
    <property type="entry name" value="HTHMARR"/>
</dbReference>
<dbReference type="KEGG" id="pbr:PB2503_06152"/>
<evidence type="ECO:0000256" key="1">
    <source>
        <dbReference type="ARBA" id="ARBA00023015"/>
    </source>
</evidence>
<evidence type="ECO:0000259" key="4">
    <source>
        <dbReference type="PROSITE" id="PS50995"/>
    </source>
</evidence>
<dbReference type="AlphaFoldDB" id="E0THK0"/>
<dbReference type="EMBL" id="CP002156">
    <property type="protein sequence ID" value="ADM09296.1"/>
    <property type="molecule type" value="Genomic_DNA"/>
</dbReference>
<reference evidence="6" key="1">
    <citation type="submission" date="2010-08" db="EMBL/GenBank/DDBJ databases">
        <title>Genome sequence of Parvularcula bermudensis HTCC2503.</title>
        <authorList>
            <person name="Kang D.-M."/>
            <person name="Oh H.-M."/>
            <person name="Cho J.-C."/>
        </authorList>
    </citation>
    <scope>NUCLEOTIDE SEQUENCE [LARGE SCALE GENOMIC DNA]</scope>
    <source>
        <strain evidence="6">ATCC BAA-594 / HTCC2503 / KCTC 12087</strain>
    </source>
</reference>
<dbReference type="InterPro" id="IPR036390">
    <property type="entry name" value="WH_DNA-bd_sf"/>
</dbReference>
<accession>E0THK0</accession>
<dbReference type="InterPro" id="IPR023187">
    <property type="entry name" value="Tscrpt_reg_MarR-type_CS"/>
</dbReference>
<dbReference type="Proteomes" id="UP000001302">
    <property type="component" value="Chromosome"/>
</dbReference>
<dbReference type="STRING" id="314260.PB2503_06152"/>
<dbReference type="PROSITE" id="PS01117">
    <property type="entry name" value="HTH_MARR_1"/>
    <property type="match status" value="1"/>
</dbReference>
<organism evidence="5 6">
    <name type="scientific">Parvularcula bermudensis (strain ATCC BAA-594 / HTCC2503 / KCTC 12087)</name>
    <dbReference type="NCBI Taxonomy" id="314260"/>
    <lineage>
        <taxon>Bacteria</taxon>
        <taxon>Pseudomonadati</taxon>
        <taxon>Pseudomonadota</taxon>
        <taxon>Alphaproteobacteria</taxon>
        <taxon>Parvularculales</taxon>
        <taxon>Parvularculaceae</taxon>
        <taxon>Parvularcula</taxon>
    </lineage>
</organism>
<sequence length="160" mass="17554">MALRGVSFYSPAMSSQYERARRAAATVLRILKIMEPSVPTAHDRFKTHPSDIAALHFIGENPGAQGKALVQFLGVAPTTVSSLLDRLETAGLVRRERPVENRRSVALFLTDEGTAARAAIVQEEQETAKRMLAALPRDRREAFVEALELIAKGLKTDETA</sequence>
<dbReference type="PANTHER" id="PTHR42756:SF1">
    <property type="entry name" value="TRANSCRIPTIONAL REPRESSOR OF EMRAB OPERON"/>
    <property type="match status" value="1"/>
</dbReference>
<dbReference type="GO" id="GO:0003700">
    <property type="term" value="F:DNA-binding transcription factor activity"/>
    <property type="evidence" value="ECO:0007669"/>
    <property type="project" value="InterPro"/>
</dbReference>
<evidence type="ECO:0000313" key="5">
    <source>
        <dbReference type="EMBL" id="ADM09296.1"/>
    </source>
</evidence>
<dbReference type="Gene3D" id="1.10.10.10">
    <property type="entry name" value="Winged helix-like DNA-binding domain superfamily/Winged helix DNA-binding domain"/>
    <property type="match status" value="1"/>
</dbReference>
<reference evidence="5 6" key="2">
    <citation type="journal article" date="2011" name="J. Bacteriol.">
        <title>Complete genome sequence of strain HTCC2503T of Parvularcula bermudensis, the type species of the order "Parvularculales" in the class Alphaproteobacteria.</title>
        <authorList>
            <person name="Oh H.M."/>
            <person name="Kang I."/>
            <person name="Vergin K.L."/>
            <person name="Kang D."/>
            <person name="Rhee K.H."/>
            <person name="Giovannoni S.J."/>
            <person name="Cho J.C."/>
        </authorList>
    </citation>
    <scope>NUCLEOTIDE SEQUENCE [LARGE SCALE GENOMIC DNA]</scope>
    <source>
        <strain evidence="6">ATCC BAA-594 / HTCC2503 / KCTC 12087</strain>
    </source>
</reference>
<keyword evidence="3" id="KW-0804">Transcription</keyword>
<dbReference type="SMART" id="SM00347">
    <property type="entry name" value="HTH_MARR"/>
    <property type="match status" value="1"/>
</dbReference>
<name>E0THK0_PARBH</name>
<feature type="domain" description="HTH marR-type" evidence="4">
    <location>
        <begin position="14"/>
        <end position="152"/>
    </location>
</feature>
<dbReference type="eggNOG" id="COG1846">
    <property type="taxonomic scope" value="Bacteria"/>
</dbReference>